<evidence type="ECO:0000256" key="1">
    <source>
        <dbReference type="SAM" id="MobiDB-lite"/>
    </source>
</evidence>
<keyword evidence="3" id="KW-1185">Reference proteome</keyword>
<sequence length="138" mass="13825">MAPESGSEHEGIPVEGTENSNTQGAPDAGDVAAAAAGQATAPAAAAAPPKPAAAKAAGKQGKKKDGTAGEAEADPAAKANPNPQTVEIWPLRSYQDAGEIKRRGGKSYSVSKRHADALIARGLATDEQPAKAKTDSTE</sequence>
<feature type="compositionally biased region" description="Low complexity" evidence="1">
    <location>
        <begin position="23"/>
        <end position="59"/>
    </location>
</feature>
<feature type="compositionally biased region" description="Low complexity" evidence="1">
    <location>
        <begin position="68"/>
        <end position="82"/>
    </location>
</feature>
<dbReference type="EMBL" id="FRBQ01000008">
    <property type="protein sequence ID" value="SHM77274.1"/>
    <property type="molecule type" value="Genomic_DNA"/>
</dbReference>
<dbReference type="OrthoDB" id="7019942at2"/>
<evidence type="ECO:0000313" key="3">
    <source>
        <dbReference type="Proteomes" id="UP000184305"/>
    </source>
</evidence>
<feature type="compositionally biased region" description="Basic and acidic residues" evidence="1">
    <location>
        <begin position="1"/>
        <end position="12"/>
    </location>
</feature>
<name>A0A1M7LI29_9GAMM</name>
<reference evidence="3" key="1">
    <citation type="submission" date="2016-11" db="EMBL/GenBank/DDBJ databases">
        <authorList>
            <person name="Varghese N."/>
            <person name="Submissions S."/>
        </authorList>
    </citation>
    <scope>NUCLEOTIDE SEQUENCE [LARGE SCALE GENOMIC DNA]</scope>
    <source>
        <strain evidence="3">CECT 8089</strain>
    </source>
</reference>
<dbReference type="STRING" id="1220495.SAMN05216288_4258"/>
<protein>
    <submittedName>
        <fullName evidence="2">Uncharacterized protein</fullName>
    </submittedName>
</protein>
<proteinExistence type="predicted"/>
<organism evidence="2 3">
    <name type="scientific">Phytopseudomonas punonensis</name>
    <dbReference type="NCBI Taxonomy" id="1220495"/>
    <lineage>
        <taxon>Bacteria</taxon>
        <taxon>Pseudomonadati</taxon>
        <taxon>Pseudomonadota</taxon>
        <taxon>Gammaproteobacteria</taxon>
        <taxon>Pseudomonadales</taxon>
        <taxon>Pseudomonadaceae</taxon>
        <taxon>Phytopseudomonas</taxon>
    </lineage>
</organism>
<dbReference type="Proteomes" id="UP000184305">
    <property type="component" value="Unassembled WGS sequence"/>
</dbReference>
<evidence type="ECO:0000313" key="2">
    <source>
        <dbReference type="EMBL" id="SHM77274.1"/>
    </source>
</evidence>
<dbReference type="AlphaFoldDB" id="A0A1M7LI29"/>
<gene>
    <name evidence="2" type="ORF">SAMN05216288_4258</name>
</gene>
<dbReference type="RefSeq" id="WP_073267463.1">
    <property type="nucleotide sequence ID" value="NZ_FRBQ01000008.1"/>
</dbReference>
<accession>A0A1M7LI29</accession>
<feature type="region of interest" description="Disordered" evidence="1">
    <location>
        <begin position="1"/>
        <end position="111"/>
    </location>
</feature>